<evidence type="ECO:0000313" key="3">
    <source>
        <dbReference type="Proteomes" id="UP000635726"/>
    </source>
</evidence>
<sequence>MQDPVNLLDLAGGRVSGPFNEVVMAGAGHRVRLTLTTSPGPWHHHPNTPETFIVLQGVLRLEFRDGTRMDLGPGTAYSVPAGVSHRSLSARAVSVSVEVQDQQVVLEDG</sequence>
<accession>A0A917UMC6</accession>
<dbReference type="InterPro" id="IPR014710">
    <property type="entry name" value="RmlC-like_jellyroll"/>
</dbReference>
<reference evidence="2" key="1">
    <citation type="journal article" date="2014" name="Int. J. Syst. Evol. Microbiol.">
        <title>Complete genome sequence of Corynebacterium casei LMG S-19264T (=DSM 44701T), isolated from a smear-ripened cheese.</title>
        <authorList>
            <consortium name="US DOE Joint Genome Institute (JGI-PGF)"/>
            <person name="Walter F."/>
            <person name="Albersmeier A."/>
            <person name="Kalinowski J."/>
            <person name="Ruckert C."/>
        </authorList>
    </citation>
    <scope>NUCLEOTIDE SEQUENCE</scope>
    <source>
        <strain evidence="2">JCM 14371</strain>
    </source>
</reference>
<gene>
    <name evidence="2" type="ORF">GCM10008939_09990</name>
</gene>
<organism evidence="2 3">
    <name type="scientific">Deinococcus aquiradiocola</name>
    <dbReference type="NCBI Taxonomy" id="393059"/>
    <lineage>
        <taxon>Bacteria</taxon>
        <taxon>Thermotogati</taxon>
        <taxon>Deinococcota</taxon>
        <taxon>Deinococci</taxon>
        <taxon>Deinococcales</taxon>
        <taxon>Deinococcaceae</taxon>
        <taxon>Deinococcus</taxon>
    </lineage>
</organism>
<dbReference type="Gene3D" id="2.60.120.10">
    <property type="entry name" value="Jelly Rolls"/>
    <property type="match status" value="1"/>
</dbReference>
<dbReference type="Proteomes" id="UP000635726">
    <property type="component" value="Unassembled WGS sequence"/>
</dbReference>
<keyword evidence="3" id="KW-1185">Reference proteome</keyword>
<dbReference type="RefSeq" id="WP_188961164.1">
    <property type="nucleotide sequence ID" value="NZ_BMOE01000002.1"/>
</dbReference>
<dbReference type="InterPro" id="IPR011051">
    <property type="entry name" value="RmlC_Cupin_sf"/>
</dbReference>
<protein>
    <recommendedName>
        <fullName evidence="1">Cupin type-2 domain-containing protein</fullName>
    </recommendedName>
</protein>
<comment type="caution">
    <text evidence="2">The sequence shown here is derived from an EMBL/GenBank/DDBJ whole genome shotgun (WGS) entry which is preliminary data.</text>
</comment>
<dbReference type="Pfam" id="PF07883">
    <property type="entry name" value="Cupin_2"/>
    <property type="match status" value="1"/>
</dbReference>
<proteinExistence type="predicted"/>
<evidence type="ECO:0000259" key="1">
    <source>
        <dbReference type="Pfam" id="PF07883"/>
    </source>
</evidence>
<dbReference type="InterPro" id="IPR013096">
    <property type="entry name" value="Cupin_2"/>
</dbReference>
<evidence type="ECO:0000313" key="2">
    <source>
        <dbReference type="EMBL" id="GGJ67708.1"/>
    </source>
</evidence>
<feature type="domain" description="Cupin type-2" evidence="1">
    <location>
        <begin position="40"/>
        <end position="86"/>
    </location>
</feature>
<reference evidence="2" key="2">
    <citation type="submission" date="2020-09" db="EMBL/GenBank/DDBJ databases">
        <authorList>
            <person name="Sun Q."/>
            <person name="Ohkuma M."/>
        </authorList>
    </citation>
    <scope>NUCLEOTIDE SEQUENCE</scope>
    <source>
        <strain evidence="2">JCM 14371</strain>
    </source>
</reference>
<name>A0A917UMC6_9DEIO</name>
<dbReference type="EMBL" id="BMOE01000002">
    <property type="protein sequence ID" value="GGJ67708.1"/>
    <property type="molecule type" value="Genomic_DNA"/>
</dbReference>
<dbReference type="SUPFAM" id="SSF51182">
    <property type="entry name" value="RmlC-like cupins"/>
    <property type="match status" value="1"/>
</dbReference>
<dbReference type="AlphaFoldDB" id="A0A917UMC6"/>